<keyword evidence="5" id="KW-1185">Reference proteome</keyword>
<organism evidence="4 5">
    <name type="scientific">Flagellimonas algicola</name>
    <dbReference type="NCBI Taxonomy" id="2583815"/>
    <lineage>
        <taxon>Bacteria</taxon>
        <taxon>Pseudomonadati</taxon>
        <taxon>Bacteroidota</taxon>
        <taxon>Flavobacteriia</taxon>
        <taxon>Flavobacteriales</taxon>
        <taxon>Flavobacteriaceae</taxon>
        <taxon>Flagellimonas</taxon>
    </lineage>
</organism>
<dbReference type="SUPFAM" id="SSF51735">
    <property type="entry name" value="NAD(P)-binding Rossmann-fold domains"/>
    <property type="match status" value="1"/>
</dbReference>
<feature type="domain" description="NAD-dependent epimerase/dehydratase" evidence="2">
    <location>
        <begin position="3"/>
        <end position="223"/>
    </location>
</feature>
<dbReference type="InterPro" id="IPR036291">
    <property type="entry name" value="NAD(P)-bd_dom_sf"/>
</dbReference>
<protein>
    <submittedName>
        <fullName evidence="4">TIGR01777 family protein</fullName>
    </submittedName>
</protein>
<evidence type="ECO:0000313" key="5">
    <source>
        <dbReference type="Proteomes" id="UP000751614"/>
    </source>
</evidence>
<dbReference type="Pfam" id="PF01370">
    <property type="entry name" value="Epimerase"/>
    <property type="match status" value="1"/>
</dbReference>
<dbReference type="EMBL" id="VCNI01000001">
    <property type="protein sequence ID" value="TMU57254.1"/>
    <property type="molecule type" value="Genomic_DNA"/>
</dbReference>
<comment type="caution">
    <text evidence="4">The sequence shown here is derived from an EMBL/GenBank/DDBJ whole genome shotgun (WGS) entry which is preliminary data.</text>
</comment>
<feature type="domain" description="DUF1731" evidence="3">
    <location>
        <begin position="254"/>
        <end position="300"/>
    </location>
</feature>
<dbReference type="PANTHER" id="PTHR11092:SF0">
    <property type="entry name" value="EPIMERASE FAMILY PROTEIN SDR39U1"/>
    <property type="match status" value="1"/>
</dbReference>
<dbReference type="Pfam" id="PF08338">
    <property type="entry name" value="DUF1731"/>
    <property type="match status" value="1"/>
</dbReference>
<dbReference type="PANTHER" id="PTHR11092">
    <property type="entry name" value="SUGAR NUCLEOTIDE EPIMERASE RELATED"/>
    <property type="match status" value="1"/>
</dbReference>
<dbReference type="InterPro" id="IPR010099">
    <property type="entry name" value="SDR39U1"/>
</dbReference>
<dbReference type="RefSeq" id="WP_138834553.1">
    <property type="nucleotide sequence ID" value="NZ_VCNI01000001.1"/>
</dbReference>
<dbReference type="Gene3D" id="3.40.50.720">
    <property type="entry name" value="NAD(P)-binding Rossmann-like Domain"/>
    <property type="match status" value="1"/>
</dbReference>
<accession>A0ABY2WQI9</accession>
<dbReference type="InterPro" id="IPR013549">
    <property type="entry name" value="DUF1731"/>
</dbReference>
<evidence type="ECO:0000313" key="4">
    <source>
        <dbReference type="EMBL" id="TMU57254.1"/>
    </source>
</evidence>
<gene>
    <name evidence="4" type="ORF">FGG15_06825</name>
</gene>
<name>A0ABY2WQI9_9FLAO</name>
<evidence type="ECO:0000256" key="1">
    <source>
        <dbReference type="ARBA" id="ARBA00009353"/>
    </source>
</evidence>
<sequence length="312" mass="34763">MKVLITGATGLVGKEIVRVLHDKNVTVHYLTRSTRKIHSDSNYKGFYWNPSKGELDPKSLEGVQTIINLAGATIANRWTKSFKRKIMESRVESLKTLKKALDGSDISGIQSIISASAIGIYPNSLSKFYDESEKEVDDSFLGSVVQQWENAANEFKDLGLKVAKIRIGVVLSKSGGALPKMARPVQLYLGAAFGSGEQWQSWIHIEDLAQLFVYIVENGLKGTFNAVAPNPVTQSKMTKILGRVLNKPIWLPNIPKFAMQGLLGEMSYLLFASQRVSSKRIEKKGFVFQYPNLEPALMNLYGQEKKESYIVE</sequence>
<comment type="similarity">
    <text evidence="1">Belongs to the NAD(P)-dependent epimerase/dehydratase family. SDR39U1 subfamily.</text>
</comment>
<dbReference type="NCBIfam" id="TIGR01777">
    <property type="entry name" value="yfcH"/>
    <property type="match status" value="1"/>
</dbReference>
<dbReference type="InterPro" id="IPR001509">
    <property type="entry name" value="Epimerase_deHydtase"/>
</dbReference>
<evidence type="ECO:0000259" key="3">
    <source>
        <dbReference type="Pfam" id="PF08338"/>
    </source>
</evidence>
<dbReference type="Proteomes" id="UP000751614">
    <property type="component" value="Unassembled WGS sequence"/>
</dbReference>
<evidence type="ECO:0000259" key="2">
    <source>
        <dbReference type="Pfam" id="PF01370"/>
    </source>
</evidence>
<proteinExistence type="inferred from homology"/>
<reference evidence="4 5" key="1">
    <citation type="submission" date="2019-05" db="EMBL/GenBank/DDBJ databases">
        <title>Flagellimonas sp. AsT0115, sp. nov., isolated from a marine red algae, Asparagopsis taxiformis.</title>
        <authorList>
            <person name="Kim J."/>
            <person name="Jeong S.E."/>
            <person name="Jeon C.O."/>
        </authorList>
    </citation>
    <scope>NUCLEOTIDE SEQUENCE [LARGE SCALE GENOMIC DNA]</scope>
    <source>
        <strain evidence="4 5">AsT0115</strain>
    </source>
</reference>